<dbReference type="EMBL" id="JBHMDM010000001">
    <property type="protein sequence ID" value="MFB9375707.1"/>
    <property type="molecule type" value="Genomic_DNA"/>
</dbReference>
<feature type="transmembrane region" description="Helical" evidence="2">
    <location>
        <begin position="75"/>
        <end position="95"/>
    </location>
</feature>
<keyword evidence="2" id="KW-1133">Transmembrane helix</keyword>
<name>A0ABV5LNP7_9ACTN</name>
<evidence type="ECO:0000256" key="2">
    <source>
        <dbReference type="SAM" id="Phobius"/>
    </source>
</evidence>
<accession>A0ABV5LNP7</accession>
<gene>
    <name evidence="4" type="ORF">ACFFVI_01880</name>
</gene>
<feature type="region of interest" description="Disordered" evidence="1">
    <location>
        <begin position="43"/>
        <end position="63"/>
    </location>
</feature>
<sequence length="103" mass="9712">MRKTSVRLAAAGALSVAALSVGAGSALAATDYAPVTPVPSVTDDVTPGVSPTTGGSTPSAVAGSGGELAYTGADVLPWALGGGVLLAGGAALVLAGRKTARQH</sequence>
<keyword evidence="5" id="KW-1185">Reference proteome</keyword>
<feature type="compositionally biased region" description="Low complexity" evidence="1">
    <location>
        <begin position="43"/>
        <end position="61"/>
    </location>
</feature>
<dbReference type="Proteomes" id="UP001589748">
    <property type="component" value="Unassembled WGS sequence"/>
</dbReference>
<evidence type="ECO:0000256" key="3">
    <source>
        <dbReference type="SAM" id="SignalP"/>
    </source>
</evidence>
<comment type="caution">
    <text evidence="4">The sequence shown here is derived from an EMBL/GenBank/DDBJ whole genome shotgun (WGS) entry which is preliminary data.</text>
</comment>
<feature type="signal peptide" evidence="3">
    <location>
        <begin position="1"/>
        <end position="28"/>
    </location>
</feature>
<evidence type="ECO:0008006" key="6">
    <source>
        <dbReference type="Google" id="ProtNLM"/>
    </source>
</evidence>
<keyword evidence="2" id="KW-0812">Transmembrane</keyword>
<dbReference type="RefSeq" id="WP_380140053.1">
    <property type="nucleotide sequence ID" value="NZ_JBHLUI010000012.1"/>
</dbReference>
<protein>
    <recommendedName>
        <fullName evidence="6">LPXTG-motif cell wall-anchored protein</fullName>
    </recommendedName>
</protein>
<feature type="chain" id="PRO_5045415618" description="LPXTG-motif cell wall-anchored protein" evidence="3">
    <location>
        <begin position="29"/>
        <end position="103"/>
    </location>
</feature>
<reference evidence="4 5" key="1">
    <citation type="submission" date="2024-09" db="EMBL/GenBank/DDBJ databases">
        <authorList>
            <person name="Sun Q."/>
            <person name="Mori K."/>
        </authorList>
    </citation>
    <scope>NUCLEOTIDE SEQUENCE [LARGE SCALE GENOMIC DNA]</scope>
    <source>
        <strain evidence="4 5">TISTR 1856</strain>
    </source>
</reference>
<evidence type="ECO:0000256" key="1">
    <source>
        <dbReference type="SAM" id="MobiDB-lite"/>
    </source>
</evidence>
<keyword evidence="2" id="KW-0472">Membrane</keyword>
<proteinExistence type="predicted"/>
<organism evidence="4 5">
    <name type="scientific">Kineococcus gynurae</name>
    <dbReference type="NCBI Taxonomy" id="452979"/>
    <lineage>
        <taxon>Bacteria</taxon>
        <taxon>Bacillati</taxon>
        <taxon>Actinomycetota</taxon>
        <taxon>Actinomycetes</taxon>
        <taxon>Kineosporiales</taxon>
        <taxon>Kineosporiaceae</taxon>
        <taxon>Kineococcus</taxon>
    </lineage>
</organism>
<evidence type="ECO:0000313" key="4">
    <source>
        <dbReference type="EMBL" id="MFB9375707.1"/>
    </source>
</evidence>
<evidence type="ECO:0000313" key="5">
    <source>
        <dbReference type="Proteomes" id="UP001589748"/>
    </source>
</evidence>
<keyword evidence="3" id="KW-0732">Signal</keyword>